<sequence>MSIYDEFVREKEAVDRILSSGFAIRGLRESLDGTEVRFSKDKNVEQEVLLLLNADARKYVTTLIFTQQLRQAKAFIPLSDDGDGEAETASTAE</sequence>
<dbReference type="EMBL" id="VNJI01000007">
    <property type="protein sequence ID" value="TVY10499.1"/>
    <property type="molecule type" value="Genomic_DNA"/>
</dbReference>
<accession>A0A559KEF4</accession>
<reference evidence="1 2" key="1">
    <citation type="submission" date="2019-07" db="EMBL/GenBank/DDBJ databases">
        <authorList>
            <person name="Kim J."/>
        </authorList>
    </citation>
    <scope>NUCLEOTIDE SEQUENCE [LARGE SCALE GENOMIC DNA]</scope>
    <source>
        <strain evidence="1 2">JC52</strain>
    </source>
</reference>
<proteinExistence type="predicted"/>
<evidence type="ECO:0000313" key="2">
    <source>
        <dbReference type="Proteomes" id="UP000317036"/>
    </source>
</evidence>
<gene>
    <name evidence="1" type="ORF">FPZ49_07110</name>
</gene>
<comment type="caution">
    <text evidence="1">The sequence shown here is derived from an EMBL/GenBank/DDBJ whole genome shotgun (WGS) entry which is preliminary data.</text>
</comment>
<evidence type="ECO:0000313" key="1">
    <source>
        <dbReference type="EMBL" id="TVY10499.1"/>
    </source>
</evidence>
<dbReference type="OrthoDB" id="2655672at2"/>
<protein>
    <submittedName>
        <fullName evidence="1">Uncharacterized protein</fullName>
    </submittedName>
</protein>
<dbReference type="AlphaFoldDB" id="A0A559KEF4"/>
<name>A0A559KEF4_9BACL</name>
<dbReference type="RefSeq" id="WP_144844974.1">
    <property type="nucleotide sequence ID" value="NZ_VNJI01000007.1"/>
</dbReference>
<organism evidence="1 2">
    <name type="scientific">Paenibacillus cremeus</name>
    <dbReference type="NCBI Taxonomy" id="2163881"/>
    <lineage>
        <taxon>Bacteria</taxon>
        <taxon>Bacillati</taxon>
        <taxon>Bacillota</taxon>
        <taxon>Bacilli</taxon>
        <taxon>Bacillales</taxon>
        <taxon>Paenibacillaceae</taxon>
        <taxon>Paenibacillus</taxon>
    </lineage>
</organism>
<dbReference type="Proteomes" id="UP000317036">
    <property type="component" value="Unassembled WGS sequence"/>
</dbReference>
<keyword evidence="2" id="KW-1185">Reference proteome</keyword>